<gene>
    <name evidence="1" type="ORF">SVIM_LOCUS515269</name>
</gene>
<name>A0A6N2NKI5_SALVM</name>
<dbReference type="AlphaFoldDB" id="A0A6N2NKI5"/>
<reference evidence="1" key="1">
    <citation type="submission" date="2019-03" db="EMBL/GenBank/DDBJ databases">
        <authorList>
            <person name="Mank J."/>
            <person name="Almeida P."/>
        </authorList>
    </citation>
    <scope>NUCLEOTIDE SEQUENCE</scope>
    <source>
        <strain evidence="1">78183</strain>
    </source>
</reference>
<dbReference type="EMBL" id="CAADRP010002351">
    <property type="protein sequence ID" value="VFU66382.1"/>
    <property type="molecule type" value="Genomic_DNA"/>
</dbReference>
<organism evidence="1">
    <name type="scientific">Salix viminalis</name>
    <name type="common">Common osier</name>
    <name type="synonym">Basket willow</name>
    <dbReference type="NCBI Taxonomy" id="40686"/>
    <lineage>
        <taxon>Eukaryota</taxon>
        <taxon>Viridiplantae</taxon>
        <taxon>Streptophyta</taxon>
        <taxon>Embryophyta</taxon>
        <taxon>Tracheophyta</taxon>
        <taxon>Spermatophyta</taxon>
        <taxon>Magnoliopsida</taxon>
        <taxon>eudicotyledons</taxon>
        <taxon>Gunneridae</taxon>
        <taxon>Pentapetalae</taxon>
        <taxon>rosids</taxon>
        <taxon>fabids</taxon>
        <taxon>Malpighiales</taxon>
        <taxon>Salicaceae</taxon>
        <taxon>Saliceae</taxon>
        <taxon>Salix</taxon>
    </lineage>
</organism>
<evidence type="ECO:0000313" key="1">
    <source>
        <dbReference type="EMBL" id="VFU66382.1"/>
    </source>
</evidence>
<accession>A0A6N2NKI5</accession>
<protein>
    <submittedName>
        <fullName evidence="1">Uncharacterized protein</fullName>
    </submittedName>
</protein>
<proteinExistence type="predicted"/>
<sequence length="66" mass="7943">MKEWRMECSFHGTGQWLWWLCCHIPHHWHWSKLLQPCNSDPVAGLLPVKHQWFDQVILLNSQHSVV</sequence>